<name>A0A0F9JXY2_9ZZZZ</name>
<organism evidence="1">
    <name type="scientific">marine sediment metagenome</name>
    <dbReference type="NCBI Taxonomy" id="412755"/>
    <lineage>
        <taxon>unclassified sequences</taxon>
        <taxon>metagenomes</taxon>
        <taxon>ecological metagenomes</taxon>
    </lineage>
</organism>
<reference evidence="1" key="1">
    <citation type="journal article" date="2015" name="Nature">
        <title>Complex archaea that bridge the gap between prokaryotes and eukaryotes.</title>
        <authorList>
            <person name="Spang A."/>
            <person name="Saw J.H."/>
            <person name="Jorgensen S.L."/>
            <person name="Zaremba-Niedzwiedzka K."/>
            <person name="Martijn J."/>
            <person name="Lind A.E."/>
            <person name="van Eijk R."/>
            <person name="Schleper C."/>
            <person name="Guy L."/>
            <person name="Ettema T.J."/>
        </authorList>
    </citation>
    <scope>NUCLEOTIDE SEQUENCE</scope>
</reference>
<comment type="caution">
    <text evidence="1">The sequence shown here is derived from an EMBL/GenBank/DDBJ whole genome shotgun (WGS) entry which is preliminary data.</text>
</comment>
<gene>
    <name evidence="1" type="ORF">LCGC14_1702730</name>
</gene>
<sequence length="84" mass="10013">MKEKRKKSIYFKSSRINRERIHIFPTNNWNEYTDAEIIQLKKSKNAQRMIINPDQKGIQVGIETLEKIRKLQVKNTLIFIAIIV</sequence>
<dbReference type="AlphaFoldDB" id="A0A0F9JXY2"/>
<proteinExistence type="predicted"/>
<evidence type="ECO:0000313" key="1">
    <source>
        <dbReference type="EMBL" id="KKM14773.1"/>
    </source>
</evidence>
<protein>
    <submittedName>
        <fullName evidence="1">Uncharacterized protein</fullName>
    </submittedName>
</protein>
<dbReference type="EMBL" id="LAZR01015069">
    <property type="protein sequence ID" value="KKM14773.1"/>
    <property type="molecule type" value="Genomic_DNA"/>
</dbReference>
<accession>A0A0F9JXY2</accession>